<dbReference type="SUPFAM" id="SSF69055">
    <property type="entry name" value="1-deoxy-D-xylulose-5-phosphate reductoisomerase, C-terminal domain"/>
    <property type="match status" value="1"/>
</dbReference>
<comment type="caution">
    <text evidence="9">Lacks conserved residue(s) required for the propagation of feature annotation.</text>
</comment>
<evidence type="ECO:0000259" key="12">
    <source>
        <dbReference type="Pfam" id="PF13288"/>
    </source>
</evidence>
<keyword evidence="13" id="KW-0413">Isomerase</keyword>
<feature type="binding site" evidence="9">
    <location>
        <position position="139"/>
    </location>
    <ligand>
        <name>NADPH</name>
        <dbReference type="ChEBI" id="CHEBI:57783"/>
    </ligand>
</feature>
<feature type="binding site" evidence="9">
    <location>
        <position position="165"/>
    </location>
    <ligand>
        <name>Mn(2+)</name>
        <dbReference type="ChEBI" id="CHEBI:29035"/>
    </ligand>
</feature>
<feature type="binding site" evidence="9">
    <location>
        <position position="137"/>
    </location>
    <ligand>
        <name>NADPH</name>
        <dbReference type="ChEBI" id="CHEBI:57783"/>
    </ligand>
</feature>
<evidence type="ECO:0000256" key="7">
    <source>
        <dbReference type="ARBA" id="ARBA00023229"/>
    </source>
</evidence>
<dbReference type="Pfam" id="PF13288">
    <property type="entry name" value="DXPR_C"/>
    <property type="match status" value="1"/>
</dbReference>
<feature type="domain" description="1-deoxy-D-xylulose 5-phosphate reductoisomerase N-terminal" evidence="10">
    <location>
        <begin position="21"/>
        <end position="145"/>
    </location>
</feature>
<dbReference type="InterPro" id="IPR003821">
    <property type="entry name" value="DXP_reductoisomerase"/>
</dbReference>
<feature type="domain" description="1-deoxy-D-xylulose 5-phosphate reductoisomerase C-terminal" evidence="11">
    <location>
        <begin position="159"/>
        <end position="243"/>
    </location>
</feature>
<name>A0A1H0BGM8_9FIRM</name>
<organism evidence="13 14">
    <name type="scientific">Acetanaerobacterium elongatum</name>
    <dbReference type="NCBI Taxonomy" id="258515"/>
    <lineage>
        <taxon>Bacteria</taxon>
        <taxon>Bacillati</taxon>
        <taxon>Bacillota</taxon>
        <taxon>Clostridia</taxon>
        <taxon>Eubacteriales</taxon>
        <taxon>Oscillospiraceae</taxon>
        <taxon>Acetanaerobacterium</taxon>
    </lineage>
</organism>
<evidence type="ECO:0000256" key="1">
    <source>
        <dbReference type="ARBA" id="ARBA00005094"/>
    </source>
</evidence>
<feature type="binding site" evidence="9">
    <location>
        <position position="30"/>
    </location>
    <ligand>
        <name>NADPH</name>
        <dbReference type="ChEBI" id="CHEBI:57783"/>
    </ligand>
</feature>
<dbReference type="UniPathway" id="UPA00056">
    <property type="reaction ID" value="UER00092"/>
</dbReference>
<feature type="binding site" evidence="9">
    <location>
        <position position="235"/>
    </location>
    <ligand>
        <name>Mn(2+)</name>
        <dbReference type="ChEBI" id="CHEBI:29035"/>
    </ligand>
</feature>
<dbReference type="SUPFAM" id="SSF51735">
    <property type="entry name" value="NAD(P)-binding Rossmann-fold domains"/>
    <property type="match status" value="1"/>
</dbReference>
<dbReference type="EMBL" id="FNID01000019">
    <property type="protein sequence ID" value="SDN44797.1"/>
    <property type="molecule type" value="Genomic_DNA"/>
</dbReference>
<feature type="binding site" evidence="9">
    <location>
        <position position="231"/>
    </location>
    <ligand>
        <name>1-deoxy-D-xylulose 5-phosphate</name>
        <dbReference type="ChEBI" id="CHEBI:57792"/>
    </ligand>
</feature>
<dbReference type="InterPro" id="IPR036169">
    <property type="entry name" value="DXPR_C_sf"/>
</dbReference>
<dbReference type="Gene3D" id="1.10.1740.10">
    <property type="match status" value="1"/>
</dbReference>
<evidence type="ECO:0000313" key="13">
    <source>
        <dbReference type="EMBL" id="SDN44797.1"/>
    </source>
</evidence>
<dbReference type="AlphaFoldDB" id="A0A1H0BGM8"/>
<keyword evidence="3 9" id="KW-0479">Metal-binding</keyword>
<dbReference type="GO" id="GO:0051484">
    <property type="term" value="P:isopentenyl diphosphate biosynthetic process, methylerythritol 4-phosphate pathway involved in terpenoid biosynthetic process"/>
    <property type="evidence" value="ECO:0007669"/>
    <property type="project" value="UniProtKB-ARBA"/>
</dbReference>
<keyword evidence="4 9" id="KW-0521">NADP</keyword>
<dbReference type="PANTHER" id="PTHR30525:SF0">
    <property type="entry name" value="1-DEOXY-D-XYLULOSE 5-PHOSPHATE REDUCTOISOMERASE, CHLOROPLASTIC"/>
    <property type="match status" value="1"/>
</dbReference>
<dbReference type="NCBIfam" id="NF009114">
    <property type="entry name" value="PRK12464.1"/>
    <property type="match status" value="1"/>
</dbReference>
<comment type="catalytic activity">
    <reaction evidence="8">
        <text>2-C-methyl-D-erythritol 4-phosphate + NADP(+) = 1-deoxy-D-xylulose 5-phosphate + NADPH + H(+)</text>
        <dbReference type="Rhea" id="RHEA:13717"/>
        <dbReference type="ChEBI" id="CHEBI:15378"/>
        <dbReference type="ChEBI" id="CHEBI:57783"/>
        <dbReference type="ChEBI" id="CHEBI:57792"/>
        <dbReference type="ChEBI" id="CHEBI:58262"/>
        <dbReference type="ChEBI" id="CHEBI:58349"/>
        <dbReference type="EC" id="1.1.1.267"/>
    </reaction>
    <physiologicalReaction direction="right-to-left" evidence="8">
        <dbReference type="Rhea" id="RHEA:13719"/>
    </physiologicalReaction>
</comment>
<evidence type="ECO:0000313" key="14">
    <source>
        <dbReference type="Proteomes" id="UP000199182"/>
    </source>
</evidence>
<dbReference type="GO" id="GO:0030145">
    <property type="term" value="F:manganese ion binding"/>
    <property type="evidence" value="ECO:0007669"/>
    <property type="project" value="TreeGrafter"/>
</dbReference>
<dbReference type="PIRSF" id="PIRSF006205">
    <property type="entry name" value="Dxp_reductismrs"/>
    <property type="match status" value="1"/>
</dbReference>
<dbReference type="InterPro" id="IPR026877">
    <property type="entry name" value="DXPR_C"/>
</dbReference>
<feature type="binding site" evidence="9">
    <location>
        <position position="165"/>
    </location>
    <ligand>
        <name>1-deoxy-D-xylulose 5-phosphate</name>
        <dbReference type="ChEBI" id="CHEBI:57792"/>
    </ligand>
</feature>
<dbReference type="SUPFAM" id="SSF55347">
    <property type="entry name" value="Glyceraldehyde-3-phosphate dehydrogenase-like, C-terminal domain"/>
    <property type="match status" value="1"/>
</dbReference>
<feature type="binding site" evidence="9">
    <location>
        <position position="28"/>
    </location>
    <ligand>
        <name>NADPH</name>
        <dbReference type="ChEBI" id="CHEBI:57783"/>
    </ligand>
</feature>
<dbReference type="FunFam" id="3.40.50.720:FF:000045">
    <property type="entry name" value="1-deoxy-D-xylulose 5-phosphate reductoisomerase"/>
    <property type="match status" value="1"/>
</dbReference>
<evidence type="ECO:0000256" key="2">
    <source>
        <dbReference type="ARBA" id="ARBA00006825"/>
    </source>
</evidence>
<evidence type="ECO:0000256" key="3">
    <source>
        <dbReference type="ARBA" id="ARBA00022723"/>
    </source>
</evidence>
<dbReference type="EC" id="1.1.1.267" evidence="9"/>
<feature type="binding site" evidence="9">
    <location>
        <position position="29"/>
    </location>
    <ligand>
        <name>NADPH</name>
        <dbReference type="ChEBI" id="CHEBI:57783"/>
    </ligand>
</feature>
<proteinExistence type="inferred from homology"/>
<dbReference type="STRING" id="258515.SAMN05192585_11967"/>
<evidence type="ECO:0000256" key="6">
    <source>
        <dbReference type="ARBA" id="ARBA00023211"/>
    </source>
</evidence>
<dbReference type="Pfam" id="PF02670">
    <property type="entry name" value="DXP_reductoisom"/>
    <property type="match status" value="1"/>
</dbReference>
<keyword evidence="9" id="KW-0460">Magnesium</keyword>
<evidence type="ECO:0000259" key="10">
    <source>
        <dbReference type="Pfam" id="PF02670"/>
    </source>
</evidence>
<feature type="domain" description="DXP reductoisomerase C-terminal" evidence="12">
    <location>
        <begin position="275"/>
        <end position="391"/>
    </location>
</feature>
<reference evidence="13 14" key="1">
    <citation type="submission" date="2016-10" db="EMBL/GenBank/DDBJ databases">
        <authorList>
            <person name="de Groot N.N."/>
        </authorList>
    </citation>
    <scope>NUCLEOTIDE SEQUENCE [LARGE SCALE GENOMIC DNA]</scope>
    <source>
        <strain evidence="13 14">CGMCC 1.5012</strain>
    </source>
</reference>
<feature type="binding site" evidence="9">
    <location>
        <position position="164"/>
    </location>
    <ligand>
        <name>1-deoxy-D-xylulose 5-phosphate</name>
        <dbReference type="ChEBI" id="CHEBI:57792"/>
    </ligand>
</feature>
<comment type="cofactor">
    <cofactor evidence="9">
        <name>Mg(2+)</name>
        <dbReference type="ChEBI" id="CHEBI:18420"/>
    </cofactor>
    <cofactor evidence="9">
        <name>Mn(2+)</name>
        <dbReference type="ChEBI" id="CHEBI:29035"/>
    </cofactor>
</comment>
<keyword evidence="7 9" id="KW-0414">Isoprene biosynthesis</keyword>
<dbReference type="PANTHER" id="PTHR30525">
    <property type="entry name" value="1-DEOXY-D-XYLULOSE 5-PHOSPHATE REDUCTOISOMERASE"/>
    <property type="match status" value="1"/>
</dbReference>
<evidence type="ECO:0000256" key="9">
    <source>
        <dbReference type="HAMAP-Rule" id="MF_00183"/>
    </source>
</evidence>
<comment type="function">
    <text evidence="9">Catalyzes the NADPH-dependent rearrangement and reduction of 1-deoxy-D-xylulose-5-phosphate (DXP) to 2-C-methyl-D-erythritol 4-phosphate (MEP).</text>
</comment>
<evidence type="ECO:0000259" key="11">
    <source>
        <dbReference type="Pfam" id="PF08436"/>
    </source>
</evidence>
<dbReference type="GO" id="GO:0030604">
    <property type="term" value="F:1-deoxy-D-xylulose-5-phosphate reductoisomerase activity"/>
    <property type="evidence" value="ECO:0007669"/>
    <property type="project" value="UniProtKB-UniRule"/>
</dbReference>
<comment type="similarity">
    <text evidence="2 9">Belongs to the DXR family.</text>
</comment>
<dbReference type="InterPro" id="IPR013644">
    <property type="entry name" value="DXP_reductoisomerase_C"/>
</dbReference>
<evidence type="ECO:0000256" key="4">
    <source>
        <dbReference type="ARBA" id="ARBA00022857"/>
    </source>
</evidence>
<sequence>MLQSNLNLNEMLVQLVSIKKISILGSTGSIGRQALDVCRLHGYTVLALTANKNASLLEEQAREFRPKMVVVCEKDAYNTLKTRLADTDTRVLFGSEGVCEAAALPQADIILNAIVGIAGLLPTLAAINAHKTVALANKETMVTGGALVTELARQKGVSILPVDSEHSAIFQSLQGNNKQNQVQRILLTASGGPFFGWTREQLEGVTAEQALKHPNWSMGAKITIDSATMMNKGLEIIEAAWLFGITPELIEVLIHRESVIHSAVEFADGAVIAQLGVPDMRVPIQYALTYPERLPSPAKRLSLTDYGKLTFFQPDSKTFTCLSTAKHAFEMGGFAPCVANGANEQAVELFLSGKIRFTQIGDLVAEAVETITLRDTLTVDNILQADAAARKFVLKRYASR</sequence>
<feature type="binding site" evidence="9">
    <location>
        <position position="163"/>
    </location>
    <ligand>
        <name>Mn(2+)</name>
        <dbReference type="ChEBI" id="CHEBI:29035"/>
    </ligand>
</feature>
<keyword evidence="5 9" id="KW-0560">Oxidoreductase</keyword>
<dbReference type="GO" id="GO:0070402">
    <property type="term" value="F:NADPH binding"/>
    <property type="evidence" value="ECO:0007669"/>
    <property type="project" value="InterPro"/>
</dbReference>
<feature type="binding site" evidence="9">
    <location>
        <position position="232"/>
    </location>
    <ligand>
        <name>1-deoxy-D-xylulose 5-phosphate</name>
        <dbReference type="ChEBI" id="CHEBI:57792"/>
    </ligand>
</feature>
<dbReference type="Pfam" id="PF08436">
    <property type="entry name" value="DXP_redisom_C"/>
    <property type="match status" value="1"/>
</dbReference>
<feature type="binding site" evidence="9">
    <location>
        <position position="213"/>
    </location>
    <ligand>
        <name>1-deoxy-D-xylulose 5-phosphate</name>
        <dbReference type="ChEBI" id="CHEBI:57792"/>
    </ligand>
</feature>
<feature type="binding site" evidence="9">
    <location>
        <position position="138"/>
    </location>
    <ligand>
        <name>1-deoxy-D-xylulose 5-phosphate</name>
        <dbReference type="ChEBI" id="CHEBI:57792"/>
    </ligand>
</feature>
<evidence type="ECO:0000256" key="8">
    <source>
        <dbReference type="ARBA" id="ARBA00048543"/>
    </source>
</evidence>
<feature type="binding site" evidence="9">
    <location>
        <position position="27"/>
    </location>
    <ligand>
        <name>NADPH</name>
        <dbReference type="ChEBI" id="CHEBI:57783"/>
    </ligand>
</feature>
<dbReference type="HAMAP" id="MF_00183">
    <property type="entry name" value="DXP_reductoisom"/>
    <property type="match status" value="1"/>
</dbReference>
<keyword evidence="6 9" id="KW-0464">Manganese</keyword>
<keyword evidence="14" id="KW-1185">Reference proteome</keyword>
<dbReference type="Gene3D" id="3.40.50.720">
    <property type="entry name" value="NAD(P)-binding Rossmann-like Domain"/>
    <property type="match status" value="1"/>
</dbReference>
<gene>
    <name evidence="9" type="primary">dxr</name>
    <name evidence="13" type="ORF">SAMN05192585_11967</name>
</gene>
<feature type="binding site" evidence="9">
    <location>
        <position position="53"/>
    </location>
    <ligand>
        <name>NADPH</name>
        <dbReference type="ChEBI" id="CHEBI:57783"/>
    </ligand>
</feature>
<evidence type="ECO:0000256" key="5">
    <source>
        <dbReference type="ARBA" id="ARBA00023002"/>
    </source>
</evidence>
<dbReference type="NCBIfam" id="TIGR00243">
    <property type="entry name" value="Dxr"/>
    <property type="match status" value="1"/>
</dbReference>
<feature type="binding site" evidence="9">
    <location>
        <position position="52"/>
    </location>
    <ligand>
        <name>NADPH</name>
        <dbReference type="ChEBI" id="CHEBI:57783"/>
    </ligand>
</feature>
<dbReference type="GO" id="GO:0016853">
    <property type="term" value="F:isomerase activity"/>
    <property type="evidence" value="ECO:0007669"/>
    <property type="project" value="UniProtKB-KW"/>
</dbReference>
<dbReference type="InterPro" id="IPR036291">
    <property type="entry name" value="NAD(P)-bd_dom_sf"/>
</dbReference>
<feature type="binding site" evidence="9">
    <location>
        <position position="226"/>
    </location>
    <ligand>
        <name>1-deoxy-D-xylulose 5-phosphate</name>
        <dbReference type="ChEBI" id="CHEBI:57792"/>
    </ligand>
</feature>
<feature type="binding site" evidence="9">
    <location>
        <position position="219"/>
    </location>
    <ligand>
        <name>NADPH</name>
        <dbReference type="ChEBI" id="CHEBI:57783"/>
    </ligand>
</feature>
<feature type="binding site" evidence="9">
    <location>
        <position position="235"/>
    </location>
    <ligand>
        <name>1-deoxy-D-xylulose 5-phosphate</name>
        <dbReference type="ChEBI" id="CHEBI:57792"/>
    </ligand>
</feature>
<dbReference type="Proteomes" id="UP000199182">
    <property type="component" value="Unassembled WGS sequence"/>
</dbReference>
<protein>
    <recommendedName>
        <fullName evidence="9">1-deoxy-D-xylulose 5-phosphate reductoisomerase</fullName>
        <shortName evidence="9">DXP reductoisomerase</shortName>
        <ecNumber evidence="9">1.1.1.267</ecNumber>
    </recommendedName>
    <alternativeName>
        <fullName evidence="9">1-deoxyxylulose-5-phosphate reductoisomerase</fullName>
    </alternativeName>
    <alternativeName>
        <fullName evidence="9">2-C-methyl-D-erythritol 4-phosphate synthase</fullName>
    </alternativeName>
</protein>
<comment type="pathway">
    <text evidence="1 9">Isoprenoid biosynthesis; isopentenyl diphosphate biosynthesis via DXP pathway; isopentenyl diphosphate from 1-deoxy-D-xylulose 5-phosphate: step 1/6.</text>
</comment>
<accession>A0A1H0BGM8</accession>
<dbReference type="InterPro" id="IPR013512">
    <property type="entry name" value="DXP_reductoisomerase_N"/>
</dbReference>
<feature type="binding site" evidence="9">
    <location>
        <position position="190"/>
    </location>
    <ligand>
        <name>1-deoxy-D-xylulose 5-phosphate</name>
        <dbReference type="ChEBI" id="CHEBI:57792"/>
    </ligand>
</feature>